<keyword evidence="1" id="KW-0732">Signal</keyword>
<protein>
    <recommendedName>
        <fullName evidence="4">Secreted protein</fullName>
    </recommendedName>
</protein>
<dbReference type="EMBL" id="CAKKLH010000112">
    <property type="protein sequence ID" value="CAH0103453.1"/>
    <property type="molecule type" value="Genomic_DNA"/>
</dbReference>
<dbReference type="AlphaFoldDB" id="A0A8J2WGE2"/>
<evidence type="ECO:0000313" key="3">
    <source>
        <dbReference type="Proteomes" id="UP000789390"/>
    </source>
</evidence>
<comment type="caution">
    <text evidence="2">The sequence shown here is derived from an EMBL/GenBank/DDBJ whole genome shotgun (WGS) entry which is preliminary data.</text>
</comment>
<proteinExistence type="predicted"/>
<reference evidence="2" key="1">
    <citation type="submission" date="2021-11" db="EMBL/GenBank/DDBJ databases">
        <authorList>
            <person name="Schell T."/>
        </authorList>
    </citation>
    <scope>NUCLEOTIDE SEQUENCE</scope>
    <source>
        <strain evidence="2">M5</strain>
    </source>
</reference>
<evidence type="ECO:0000313" key="2">
    <source>
        <dbReference type="EMBL" id="CAH0103453.1"/>
    </source>
</evidence>
<sequence>MIHWTWCVLPFSFLLFDRKDRAQTAPSTPSTFNNMRKQGANRMDSSCCSPFPYAETTKRNFSIILPPFTYENVAQERGKKEKKKRPIWKCPRIDVFKLNPPQHQDLFLLCLSCG</sequence>
<organism evidence="2 3">
    <name type="scientific">Daphnia galeata</name>
    <dbReference type="NCBI Taxonomy" id="27404"/>
    <lineage>
        <taxon>Eukaryota</taxon>
        <taxon>Metazoa</taxon>
        <taxon>Ecdysozoa</taxon>
        <taxon>Arthropoda</taxon>
        <taxon>Crustacea</taxon>
        <taxon>Branchiopoda</taxon>
        <taxon>Diplostraca</taxon>
        <taxon>Cladocera</taxon>
        <taxon>Anomopoda</taxon>
        <taxon>Daphniidae</taxon>
        <taxon>Daphnia</taxon>
    </lineage>
</organism>
<feature type="signal peptide" evidence="1">
    <location>
        <begin position="1"/>
        <end position="22"/>
    </location>
</feature>
<evidence type="ECO:0000256" key="1">
    <source>
        <dbReference type="SAM" id="SignalP"/>
    </source>
</evidence>
<gene>
    <name evidence="2" type="ORF">DGAL_LOCUS6027</name>
</gene>
<accession>A0A8J2WGE2</accession>
<evidence type="ECO:0008006" key="4">
    <source>
        <dbReference type="Google" id="ProtNLM"/>
    </source>
</evidence>
<dbReference type="Proteomes" id="UP000789390">
    <property type="component" value="Unassembled WGS sequence"/>
</dbReference>
<keyword evidence="3" id="KW-1185">Reference proteome</keyword>
<feature type="chain" id="PRO_5035321749" description="Secreted protein" evidence="1">
    <location>
        <begin position="23"/>
        <end position="114"/>
    </location>
</feature>
<name>A0A8J2WGE2_9CRUS</name>